<dbReference type="InterPro" id="IPR000772">
    <property type="entry name" value="Ricin_B_lectin"/>
</dbReference>
<dbReference type="Pfam" id="PF00535">
    <property type="entry name" value="Glycos_transf_2"/>
    <property type="match status" value="1"/>
</dbReference>
<evidence type="ECO:0000256" key="10">
    <source>
        <dbReference type="ARBA" id="ARBA00023157"/>
    </source>
</evidence>
<accession>T2MDX4</accession>
<comment type="subcellular location">
    <subcellularLocation>
        <location evidence="2 13">Golgi apparatus membrane</location>
        <topology evidence="2 13">Single-pass type II membrane protein</topology>
    </subcellularLocation>
</comment>
<dbReference type="GO" id="GO:0030246">
    <property type="term" value="F:carbohydrate binding"/>
    <property type="evidence" value="ECO:0007669"/>
    <property type="project" value="UniProtKB-KW"/>
</dbReference>
<dbReference type="InterPro" id="IPR029044">
    <property type="entry name" value="Nucleotide-diphossugar_trans"/>
</dbReference>
<evidence type="ECO:0000256" key="3">
    <source>
        <dbReference type="ARBA" id="ARBA00005680"/>
    </source>
</evidence>
<dbReference type="InterPro" id="IPR045885">
    <property type="entry name" value="GalNAc-T"/>
</dbReference>
<keyword evidence="13" id="KW-0328">Glycosyltransferase</keyword>
<evidence type="ECO:0000313" key="15">
    <source>
        <dbReference type="EMBL" id="CDG70291.1"/>
    </source>
</evidence>
<keyword evidence="6" id="KW-0735">Signal-anchor</keyword>
<dbReference type="PANTHER" id="PTHR11675:SF119">
    <property type="entry name" value="POLYPEPTIDE N-ACETYLGALACTOSAMINYLTRANSFERASE 2"/>
    <property type="match status" value="1"/>
</dbReference>
<comment type="cofactor">
    <cofactor evidence="1 13">
        <name>Mn(2+)</name>
        <dbReference type="ChEBI" id="CHEBI:29035"/>
    </cofactor>
</comment>
<evidence type="ECO:0000256" key="1">
    <source>
        <dbReference type="ARBA" id="ARBA00001936"/>
    </source>
</evidence>
<protein>
    <recommendedName>
        <fullName evidence="13">Polypeptide N-acetylgalactosaminyltransferase</fullName>
        <ecNumber evidence="13">2.4.1.-</ecNumber>
    </recommendedName>
    <alternativeName>
        <fullName evidence="13">Protein-UDP acetylgalactosaminyltransferase</fullName>
    </alternativeName>
</protein>
<evidence type="ECO:0000256" key="6">
    <source>
        <dbReference type="ARBA" id="ARBA00022968"/>
    </source>
</evidence>
<dbReference type="OrthoDB" id="429263at2759"/>
<dbReference type="EMBL" id="HAAD01004059">
    <property type="protein sequence ID" value="CDG70291.1"/>
    <property type="molecule type" value="mRNA"/>
</dbReference>
<keyword evidence="13 15" id="KW-0808">Transferase</keyword>
<gene>
    <name evidence="15" type="primary">GALNT2</name>
</gene>
<dbReference type="PROSITE" id="PS50231">
    <property type="entry name" value="RICIN_B_LECTIN"/>
    <property type="match status" value="1"/>
</dbReference>
<evidence type="ECO:0000256" key="5">
    <source>
        <dbReference type="ARBA" id="ARBA00022734"/>
    </source>
</evidence>
<dbReference type="SUPFAM" id="SSF53448">
    <property type="entry name" value="Nucleotide-diphospho-sugar transferases"/>
    <property type="match status" value="1"/>
</dbReference>
<reference evidence="15" key="1">
    <citation type="journal article" date="2013" name="Genome Biol. Evol.">
        <title>Punctuated emergences of genetic and phenotypic innovations in eumetazoan, bilaterian, euteleostome, and hominidae ancestors.</title>
        <authorList>
            <person name="Wenger Y."/>
            <person name="Galliot B."/>
        </authorList>
    </citation>
    <scope>NUCLEOTIDE SEQUENCE</scope>
    <source>
        <tissue evidence="15">Whole animals</tissue>
    </source>
</reference>
<dbReference type="PANTHER" id="PTHR11675">
    <property type="entry name" value="N-ACETYLGALACTOSAMINYLTRANSFERASE"/>
    <property type="match status" value="1"/>
</dbReference>
<keyword evidence="4 13" id="KW-0812">Transmembrane</keyword>
<dbReference type="InterPro" id="IPR001173">
    <property type="entry name" value="Glyco_trans_2-like"/>
</dbReference>
<comment type="pathway">
    <text evidence="13">Protein modification; protein glycosylation.</text>
</comment>
<dbReference type="AlphaFoldDB" id="T2MDX4"/>
<dbReference type="UniPathway" id="UPA00378"/>
<dbReference type="Pfam" id="PF00652">
    <property type="entry name" value="Ricin_B_lectin"/>
    <property type="match status" value="1"/>
</dbReference>
<evidence type="ECO:0000256" key="4">
    <source>
        <dbReference type="ARBA" id="ARBA00022692"/>
    </source>
</evidence>
<name>T2MDX4_HYDVU</name>
<sequence>MKFRRNRICIALLFLIWIGGMLYFFVSNKDENDKGEISVEERNKHIDNGKLSREKDRIERDINVANIVKDPKFRNNEQIDQRSLAKFDWKGYQLRGALKPGEDKNQRNAYNQEASELLPWDRVVPDVRDPGCRKKSYDKNLPTTTIIICFHNEGRAALLRTVVSALNKSPEHLLKEIILVDDFSDNPLDGEELLALPRVKLIRNNQREGLIRSRVKGADMAVGEVLTFLDSHCECNEMWLEPLLQAIKDNRKIVASPIIDVIGHEDFKYLSSSSDLRGGFGWNLNFKWDFLPPNHLIKHQQDGTAFILSPVIAGGLFSIHKSWFEELGKYDPQMDVWGGENLEISFRTWQCGGEMYIIPCSRVGHVFRDRHPYKFPGGSMNVFQKNTRRAAEVWMDDYKKYYFAAVPSARYSLFGDIRDRLQLRKDLNCKSFKWYLENIYPELKIPDDDVTSYGQIKYKGREDCINAVGEKSNVVLRVLPCRGSGGKDGDKQDWSWTKSNQIKHESLCLSGISKKSEEIVRMVPCVATDNFQKWKYDEKAAALINLGSNLCLDNYNVGKELMQTECKGHDTQSWKLAFTSTG</sequence>
<evidence type="ECO:0000256" key="12">
    <source>
        <dbReference type="ARBA" id="ARBA00023211"/>
    </source>
</evidence>
<keyword evidence="10 13" id="KW-1015">Disulfide bond</keyword>
<evidence type="ECO:0000256" key="11">
    <source>
        <dbReference type="ARBA" id="ARBA00023180"/>
    </source>
</evidence>
<evidence type="ECO:0000256" key="9">
    <source>
        <dbReference type="ARBA" id="ARBA00023136"/>
    </source>
</evidence>
<evidence type="ECO:0000256" key="2">
    <source>
        <dbReference type="ARBA" id="ARBA00004323"/>
    </source>
</evidence>
<keyword evidence="8 13" id="KW-0333">Golgi apparatus</keyword>
<evidence type="ECO:0000256" key="13">
    <source>
        <dbReference type="RuleBase" id="RU361242"/>
    </source>
</evidence>
<dbReference type="Gene3D" id="3.90.550.10">
    <property type="entry name" value="Spore Coat Polysaccharide Biosynthesis Protein SpsA, Chain A"/>
    <property type="match status" value="1"/>
</dbReference>
<dbReference type="InterPro" id="IPR035992">
    <property type="entry name" value="Ricin_B-like_lectins"/>
</dbReference>
<keyword evidence="7 13" id="KW-1133">Transmembrane helix</keyword>
<keyword evidence="5 13" id="KW-0430">Lectin</keyword>
<feature type="transmembrane region" description="Helical" evidence="13">
    <location>
        <begin position="7"/>
        <end position="26"/>
    </location>
</feature>
<dbReference type="GO" id="GO:0004653">
    <property type="term" value="F:polypeptide N-acetylgalactosaminyltransferase activity"/>
    <property type="evidence" value="ECO:0007669"/>
    <property type="project" value="TreeGrafter"/>
</dbReference>
<feature type="domain" description="Ricin B lectin" evidence="14">
    <location>
        <begin position="454"/>
        <end position="577"/>
    </location>
</feature>
<dbReference type="EC" id="2.4.1.-" evidence="13"/>
<keyword evidence="11" id="KW-0325">Glycoprotein</keyword>
<dbReference type="CDD" id="cd02510">
    <property type="entry name" value="pp-GalNAc-T"/>
    <property type="match status" value="1"/>
</dbReference>
<dbReference type="Gene3D" id="2.80.10.50">
    <property type="match status" value="1"/>
</dbReference>
<keyword evidence="12 13" id="KW-0464">Manganese</keyword>
<dbReference type="GO" id="GO:0006493">
    <property type="term" value="P:protein O-linked glycosylation"/>
    <property type="evidence" value="ECO:0007669"/>
    <property type="project" value="TreeGrafter"/>
</dbReference>
<dbReference type="GO" id="GO:0000139">
    <property type="term" value="C:Golgi membrane"/>
    <property type="evidence" value="ECO:0007669"/>
    <property type="project" value="UniProtKB-SubCell"/>
</dbReference>
<dbReference type="SMART" id="SM00458">
    <property type="entry name" value="RICIN"/>
    <property type="match status" value="1"/>
</dbReference>
<dbReference type="FunFam" id="3.90.550.10:FF:000053">
    <property type="entry name" value="Polypeptide N-acetylgalactosaminyltransferase"/>
    <property type="match status" value="1"/>
</dbReference>
<dbReference type="CDD" id="cd23434">
    <property type="entry name" value="beta-trefoil_Ricin_GALNT2"/>
    <property type="match status" value="1"/>
</dbReference>
<evidence type="ECO:0000256" key="8">
    <source>
        <dbReference type="ARBA" id="ARBA00023034"/>
    </source>
</evidence>
<comment type="similarity">
    <text evidence="3 13">Belongs to the glycosyltransferase 2 family. GalNAc-T subfamily.</text>
</comment>
<proteinExistence type="evidence at transcript level"/>
<dbReference type="SUPFAM" id="SSF50370">
    <property type="entry name" value="Ricin B-like lectins"/>
    <property type="match status" value="1"/>
</dbReference>
<evidence type="ECO:0000259" key="14">
    <source>
        <dbReference type="SMART" id="SM00458"/>
    </source>
</evidence>
<organism evidence="15">
    <name type="scientific">Hydra vulgaris</name>
    <name type="common">Hydra</name>
    <name type="synonym">Hydra attenuata</name>
    <dbReference type="NCBI Taxonomy" id="6087"/>
    <lineage>
        <taxon>Eukaryota</taxon>
        <taxon>Metazoa</taxon>
        <taxon>Cnidaria</taxon>
        <taxon>Hydrozoa</taxon>
        <taxon>Hydroidolina</taxon>
        <taxon>Anthoathecata</taxon>
        <taxon>Aplanulata</taxon>
        <taxon>Hydridae</taxon>
        <taxon>Hydra</taxon>
    </lineage>
</organism>
<keyword evidence="9 13" id="KW-0472">Membrane</keyword>
<evidence type="ECO:0000256" key="7">
    <source>
        <dbReference type="ARBA" id="ARBA00022989"/>
    </source>
</evidence>